<comment type="caution">
    <text evidence="1">The sequence shown here is derived from an EMBL/GenBank/DDBJ whole genome shotgun (WGS) entry which is preliminary data.</text>
</comment>
<sequence>MSESNVASPHIQLEHVEASEIATSLSHRNDRHFVESSSPNIDVTAPNVGVNDIRHRSHVSRNPRRQQNRINLFTGELVTNSSTNTQGFRPFIGILQDQPTVYV</sequence>
<dbReference type="AlphaFoldDB" id="A0AAV2IM89"/>
<dbReference type="EMBL" id="CAXITT010000938">
    <property type="protein sequence ID" value="CAL1547288.1"/>
    <property type="molecule type" value="Genomic_DNA"/>
</dbReference>
<gene>
    <name evidence="1" type="ORF">GSLYS_00020613001</name>
</gene>
<name>A0AAV2IM89_LYMST</name>
<accession>A0AAV2IM89</accession>
<evidence type="ECO:0000313" key="2">
    <source>
        <dbReference type="Proteomes" id="UP001497497"/>
    </source>
</evidence>
<reference evidence="1 2" key="1">
    <citation type="submission" date="2024-04" db="EMBL/GenBank/DDBJ databases">
        <authorList>
            <consortium name="Genoscope - CEA"/>
            <person name="William W."/>
        </authorList>
    </citation>
    <scope>NUCLEOTIDE SEQUENCE [LARGE SCALE GENOMIC DNA]</scope>
</reference>
<dbReference type="Proteomes" id="UP001497497">
    <property type="component" value="Unassembled WGS sequence"/>
</dbReference>
<proteinExistence type="predicted"/>
<protein>
    <submittedName>
        <fullName evidence="1">Uncharacterized protein</fullName>
    </submittedName>
</protein>
<organism evidence="1 2">
    <name type="scientific">Lymnaea stagnalis</name>
    <name type="common">Great pond snail</name>
    <name type="synonym">Helix stagnalis</name>
    <dbReference type="NCBI Taxonomy" id="6523"/>
    <lineage>
        <taxon>Eukaryota</taxon>
        <taxon>Metazoa</taxon>
        <taxon>Spiralia</taxon>
        <taxon>Lophotrochozoa</taxon>
        <taxon>Mollusca</taxon>
        <taxon>Gastropoda</taxon>
        <taxon>Heterobranchia</taxon>
        <taxon>Euthyneura</taxon>
        <taxon>Panpulmonata</taxon>
        <taxon>Hygrophila</taxon>
        <taxon>Lymnaeoidea</taxon>
        <taxon>Lymnaeidae</taxon>
        <taxon>Lymnaea</taxon>
    </lineage>
</organism>
<keyword evidence="2" id="KW-1185">Reference proteome</keyword>
<evidence type="ECO:0000313" key="1">
    <source>
        <dbReference type="EMBL" id="CAL1547288.1"/>
    </source>
</evidence>